<keyword evidence="8 11" id="KW-1133">Transmembrane helix</keyword>
<dbReference type="InterPro" id="IPR036097">
    <property type="entry name" value="HisK_dim/P_sf"/>
</dbReference>
<dbReference type="InterPro" id="IPR003660">
    <property type="entry name" value="HAMP_dom"/>
</dbReference>
<feature type="transmembrane region" description="Helical" evidence="11">
    <location>
        <begin position="123"/>
        <end position="142"/>
    </location>
</feature>
<comment type="catalytic activity">
    <reaction evidence="1">
        <text>ATP + protein L-histidine = ADP + protein N-phospho-L-histidine.</text>
        <dbReference type="EC" id="2.7.13.3"/>
    </reaction>
</comment>
<feature type="domain" description="HAMP" evidence="13">
    <location>
        <begin position="144"/>
        <end position="196"/>
    </location>
</feature>
<dbReference type="InterPro" id="IPR036890">
    <property type="entry name" value="HATPase_C_sf"/>
</dbReference>
<protein>
    <recommendedName>
        <fullName evidence="3">histidine kinase</fullName>
        <ecNumber evidence="3">2.7.13.3</ecNumber>
    </recommendedName>
</protein>
<dbReference type="SUPFAM" id="SSF47384">
    <property type="entry name" value="Homodimeric domain of signal transducing histidine kinase"/>
    <property type="match status" value="1"/>
</dbReference>
<dbReference type="PANTHER" id="PTHR45528:SF8">
    <property type="entry name" value="HISTIDINE KINASE"/>
    <property type="match status" value="1"/>
</dbReference>
<dbReference type="PROSITE" id="PS50885">
    <property type="entry name" value="HAMP"/>
    <property type="match status" value="1"/>
</dbReference>
<dbReference type="EMBL" id="CP060636">
    <property type="protein sequence ID" value="QNM12217.1"/>
    <property type="molecule type" value="Genomic_DNA"/>
</dbReference>
<evidence type="ECO:0000256" key="11">
    <source>
        <dbReference type="SAM" id="Phobius"/>
    </source>
</evidence>
<comment type="subcellular location">
    <subcellularLocation>
        <location evidence="2">Membrane</location>
        <topology evidence="2">Multi-pass membrane protein</topology>
    </subcellularLocation>
</comment>
<dbReference type="EC" id="2.7.13.3" evidence="3"/>
<keyword evidence="4" id="KW-0597">Phosphoprotein</keyword>
<evidence type="ECO:0000259" key="12">
    <source>
        <dbReference type="PROSITE" id="PS50109"/>
    </source>
</evidence>
<dbReference type="GO" id="GO:0000155">
    <property type="term" value="F:phosphorelay sensor kinase activity"/>
    <property type="evidence" value="ECO:0007669"/>
    <property type="project" value="InterPro"/>
</dbReference>
<dbReference type="Gene3D" id="6.10.340.10">
    <property type="match status" value="1"/>
</dbReference>
<evidence type="ECO:0000256" key="10">
    <source>
        <dbReference type="ARBA" id="ARBA00023136"/>
    </source>
</evidence>
<evidence type="ECO:0000256" key="2">
    <source>
        <dbReference type="ARBA" id="ARBA00004141"/>
    </source>
</evidence>
<keyword evidence="9" id="KW-0902">Two-component regulatory system</keyword>
<dbReference type="Gene3D" id="1.10.287.130">
    <property type="match status" value="1"/>
</dbReference>
<dbReference type="AlphaFoldDB" id="A0A7G9GN35"/>
<evidence type="ECO:0000256" key="4">
    <source>
        <dbReference type="ARBA" id="ARBA00022553"/>
    </source>
</evidence>
<dbReference type="CDD" id="cd06225">
    <property type="entry name" value="HAMP"/>
    <property type="match status" value="1"/>
</dbReference>
<keyword evidence="7 14" id="KW-0418">Kinase</keyword>
<dbReference type="KEGG" id="ehn:H9Q80_18570"/>
<evidence type="ECO:0000313" key="15">
    <source>
        <dbReference type="Proteomes" id="UP000515856"/>
    </source>
</evidence>
<dbReference type="PANTHER" id="PTHR45528">
    <property type="entry name" value="SENSOR HISTIDINE KINASE CPXA"/>
    <property type="match status" value="1"/>
</dbReference>
<dbReference type="CDD" id="cd00082">
    <property type="entry name" value="HisKA"/>
    <property type="match status" value="1"/>
</dbReference>
<dbReference type="GO" id="GO:0005886">
    <property type="term" value="C:plasma membrane"/>
    <property type="evidence" value="ECO:0007669"/>
    <property type="project" value="TreeGrafter"/>
</dbReference>
<accession>A0A7G9GN35</accession>
<dbReference type="SUPFAM" id="SSF55874">
    <property type="entry name" value="ATPase domain of HSP90 chaperone/DNA topoisomerase II/histidine kinase"/>
    <property type="match status" value="1"/>
</dbReference>
<evidence type="ECO:0000256" key="8">
    <source>
        <dbReference type="ARBA" id="ARBA00022989"/>
    </source>
</evidence>
<evidence type="ECO:0000259" key="13">
    <source>
        <dbReference type="PROSITE" id="PS50885"/>
    </source>
</evidence>
<evidence type="ECO:0000256" key="5">
    <source>
        <dbReference type="ARBA" id="ARBA00022679"/>
    </source>
</evidence>
<keyword evidence="15" id="KW-1185">Reference proteome</keyword>
<dbReference type="Pfam" id="PF02518">
    <property type="entry name" value="HATPase_c"/>
    <property type="match status" value="1"/>
</dbReference>
<feature type="transmembrane region" description="Helical" evidence="11">
    <location>
        <begin position="6"/>
        <end position="25"/>
    </location>
</feature>
<keyword evidence="10 11" id="KW-0472">Membrane</keyword>
<dbReference type="Proteomes" id="UP000515856">
    <property type="component" value="Chromosome"/>
</dbReference>
<dbReference type="PROSITE" id="PS50109">
    <property type="entry name" value="HIS_KIN"/>
    <property type="match status" value="1"/>
</dbReference>
<organism evidence="14 15">
    <name type="scientific">[Eubacterium] hominis</name>
    <dbReference type="NCBI Taxonomy" id="2764325"/>
    <lineage>
        <taxon>Bacteria</taxon>
        <taxon>Bacillati</taxon>
        <taxon>Bacillota</taxon>
        <taxon>Erysipelotrichia</taxon>
        <taxon>Erysipelotrichales</taxon>
        <taxon>Erysipelotrichaceae</taxon>
        <taxon>Amedibacillus</taxon>
    </lineage>
</organism>
<dbReference type="SMART" id="SM00387">
    <property type="entry name" value="HATPase_c"/>
    <property type="match status" value="1"/>
</dbReference>
<dbReference type="Gene3D" id="3.30.565.10">
    <property type="entry name" value="Histidine kinase-like ATPase, C-terminal domain"/>
    <property type="match status" value="1"/>
</dbReference>
<evidence type="ECO:0000256" key="6">
    <source>
        <dbReference type="ARBA" id="ARBA00022692"/>
    </source>
</evidence>
<keyword evidence="6 11" id="KW-0812">Transmembrane</keyword>
<evidence type="ECO:0000256" key="1">
    <source>
        <dbReference type="ARBA" id="ARBA00000085"/>
    </source>
</evidence>
<keyword evidence="5" id="KW-0808">Transferase</keyword>
<dbReference type="InterPro" id="IPR050398">
    <property type="entry name" value="HssS/ArlS-like"/>
</dbReference>
<reference evidence="14 15" key="1">
    <citation type="submission" date="2020-08" db="EMBL/GenBank/DDBJ databases">
        <authorList>
            <person name="Liu C."/>
            <person name="Sun Q."/>
        </authorList>
    </citation>
    <scope>NUCLEOTIDE SEQUENCE [LARGE SCALE GENOMIC DNA]</scope>
    <source>
        <strain evidence="14 15">NSJ-61</strain>
    </source>
</reference>
<evidence type="ECO:0000256" key="7">
    <source>
        <dbReference type="ARBA" id="ARBA00022777"/>
    </source>
</evidence>
<dbReference type="RefSeq" id="WP_117453823.1">
    <property type="nucleotide sequence ID" value="NZ_CP060636.1"/>
</dbReference>
<dbReference type="SMART" id="SM00388">
    <property type="entry name" value="HisKA"/>
    <property type="match status" value="1"/>
</dbReference>
<dbReference type="InterPro" id="IPR005467">
    <property type="entry name" value="His_kinase_dom"/>
</dbReference>
<sequence length="415" mass="47829">MKHKMMFGLCGALLLIQIVSIYYIGEKAPTLDMVKVNEVIQQLITSWDQQEDVCTIDADFSYVVLKPSGKRQCGYGTNLPKDLHEAIKQRTTMVDILDTQHVYGKLVIMNDQFTMQKQRLQHIVMMMSILELLIFILYYVYLQKTMIKPFQNLQTFAKHIAQGDLNHPLPMDQSHIFGAFSESFDMMRDELCKAKEQERIANESKKELVAKLSHDIKTPIASIEAVSELMSVKSKDEKEKQQLAVIQAKATQIDALINNLFSATLEELSHLDVHIEEMESTKLIDMIKQADYLHKACIDETKPCLIYMDVLRLQQVFDNLFANAYKYAKTDMSVSFAYEDDFLCIMIQDYGHTLSKDDLPFLFKKYYRGNNASHEKGAGLGLYISHYLMEKMKGRLEVELNEQGCCMKLYVKLVN</sequence>
<dbReference type="SUPFAM" id="SSF158472">
    <property type="entry name" value="HAMP domain-like"/>
    <property type="match status" value="1"/>
</dbReference>
<proteinExistence type="predicted"/>
<name>A0A7G9GN35_9FIRM</name>
<gene>
    <name evidence="14" type="ORF">H9Q80_18570</name>
</gene>
<evidence type="ECO:0000313" key="14">
    <source>
        <dbReference type="EMBL" id="QNM12217.1"/>
    </source>
</evidence>
<evidence type="ECO:0000256" key="3">
    <source>
        <dbReference type="ARBA" id="ARBA00012438"/>
    </source>
</evidence>
<dbReference type="InterPro" id="IPR003594">
    <property type="entry name" value="HATPase_dom"/>
</dbReference>
<dbReference type="Pfam" id="PF00512">
    <property type="entry name" value="HisKA"/>
    <property type="match status" value="1"/>
</dbReference>
<feature type="domain" description="Histidine kinase" evidence="12">
    <location>
        <begin position="211"/>
        <end position="415"/>
    </location>
</feature>
<dbReference type="InterPro" id="IPR003661">
    <property type="entry name" value="HisK_dim/P_dom"/>
</dbReference>
<evidence type="ECO:0000256" key="9">
    <source>
        <dbReference type="ARBA" id="ARBA00023012"/>
    </source>
</evidence>